<reference evidence="2 3" key="1">
    <citation type="submission" date="2016-02" db="EMBL/GenBank/DDBJ databases">
        <title>Genome analysis of coral dinoflagellate symbionts highlights evolutionary adaptations to a symbiotic lifestyle.</title>
        <authorList>
            <person name="Aranda M."/>
            <person name="Li Y."/>
            <person name="Liew Y.J."/>
            <person name="Baumgarten S."/>
            <person name="Simakov O."/>
            <person name="Wilson M."/>
            <person name="Piel J."/>
            <person name="Ashoor H."/>
            <person name="Bougouffa S."/>
            <person name="Bajic V.B."/>
            <person name="Ryu T."/>
            <person name="Ravasi T."/>
            <person name="Bayer T."/>
            <person name="Micklem G."/>
            <person name="Kim H."/>
            <person name="Bhak J."/>
            <person name="Lajeunesse T.C."/>
            <person name="Voolstra C.R."/>
        </authorList>
    </citation>
    <scope>NUCLEOTIDE SEQUENCE [LARGE SCALE GENOMIC DNA]</scope>
    <source>
        <strain evidence="2 3">CCMP2467</strain>
    </source>
</reference>
<dbReference type="EMBL" id="LSRX01000605">
    <property type="protein sequence ID" value="OLP92860.1"/>
    <property type="molecule type" value="Genomic_DNA"/>
</dbReference>
<comment type="caution">
    <text evidence="2">The sequence shown here is derived from an EMBL/GenBank/DDBJ whole genome shotgun (WGS) entry which is preliminary data.</text>
</comment>
<dbReference type="OrthoDB" id="426495at2759"/>
<feature type="compositionally biased region" description="Polar residues" evidence="1">
    <location>
        <begin position="447"/>
        <end position="472"/>
    </location>
</feature>
<dbReference type="AlphaFoldDB" id="A0A1Q9DCR8"/>
<feature type="compositionally biased region" description="Basic and acidic residues" evidence="1">
    <location>
        <begin position="434"/>
        <end position="446"/>
    </location>
</feature>
<gene>
    <name evidence="2" type="ORF">AK812_SmicGene25302</name>
</gene>
<feature type="region of interest" description="Disordered" evidence="1">
    <location>
        <begin position="24"/>
        <end position="54"/>
    </location>
</feature>
<name>A0A1Q9DCR8_SYMMI</name>
<feature type="region of interest" description="Disordered" evidence="1">
    <location>
        <begin position="434"/>
        <end position="487"/>
    </location>
</feature>
<feature type="compositionally biased region" description="Acidic residues" evidence="1">
    <location>
        <begin position="475"/>
        <end position="487"/>
    </location>
</feature>
<accession>A0A1Q9DCR8</accession>
<protein>
    <submittedName>
        <fullName evidence="2">Uncharacterized protein</fullName>
    </submittedName>
</protein>
<organism evidence="2 3">
    <name type="scientific">Symbiodinium microadriaticum</name>
    <name type="common">Dinoflagellate</name>
    <name type="synonym">Zooxanthella microadriatica</name>
    <dbReference type="NCBI Taxonomy" id="2951"/>
    <lineage>
        <taxon>Eukaryota</taxon>
        <taxon>Sar</taxon>
        <taxon>Alveolata</taxon>
        <taxon>Dinophyceae</taxon>
        <taxon>Suessiales</taxon>
        <taxon>Symbiodiniaceae</taxon>
        <taxon>Symbiodinium</taxon>
    </lineage>
</organism>
<keyword evidence="3" id="KW-1185">Reference proteome</keyword>
<evidence type="ECO:0000313" key="2">
    <source>
        <dbReference type="EMBL" id="OLP92860.1"/>
    </source>
</evidence>
<evidence type="ECO:0000256" key="1">
    <source>
        <dbReference type="SAM" id="MobiDB-lite"/>
    </source>
</evidence>
<proteinExistence type="predicted"/>
<sequence length="487" mass="53403">MGDEATLRFTGVCPADFQMKVAPPRTSCAGKRRPRPGGFFSSRSKPASREEETPHALHVPAHGISVGMSELNKEDILGLWCLRSLLHELKANLFAALARGEKCVLKLVAGPLDAPPVDGACSAVVRACHEHLQICKLETDGLKDLPMYMSPVIPMTAEEFDGSELDTFFRKVGIGYDVLLFLDSIAEVMNLSDQSQSDPAFAARIDVIQVTCPPPTTAAATPTAGSCGLRVSWAAFELLEMLGVLASRYGPSLFLGDIDGTGGEEMAMKQALSLAAKAMKILTEDLDPKLENKLWNQTDRDLAFAIEAAETPEEVLLRGMVSSLKEQNDLQRSEIAALRCPTKQLVEAEAQTDADAAAGSASAHSATVDTCEAQQMQLDMLHQEVGDKSRELRRSQDTVKLLRSELEQQRQVSEQYRLQTEMLEEELRRTTDRLKKLEKASAEARHTTSQHLPEMPSSSLPKSWKGATSSRCFSDEDTEDSPEEQER</sequence>
<evidence type="ECO:0000313" key="3">
    <source>
        <dbReference type="Proteomes" id="UP000186817"/>
    </source>
</evidence>
<dbReference type="Proteomes" id="UP000186817">
    <property type="component" value="Unassembled WGS sequence"/>
</dbReference>